<dbReference type="Gene3D" id="1.25.20.10">
    <property type="entry name" value="Bacterial muramidases"/>
    <property type="match status" value="1"/>
</dbReference>
<dbReference type="SUPFAM" id="SSF53955">
    <property type="entry name" value="Lysozyme-like"/>
    <property type="match status" value="1"/>
</dbReference>
<dbReference type="PANTHER" id="PTHR37423">
    <property type="entry name" value="SOLUBLE LYTIC MUREIN TRANSGLYCOSYLASE-RELATED"/>
    <property type="match status" value="1"/>
</dbReference>
<dbReference type="GO" id="GO:0004553">
    <property type="term" value="F:hydrolase activity, hydrolyzing O-glycosyl compounds"/>
    <property type="evidence" value="ECO:0007669"/>
    <property type="project" value="InterPro"/>
</dbReference>
<dbReference type="InterPro" id="IPR023346">
    <property type="entry name" value="Lysozyme-like_dom_sf"/>
</dbReference>
<reference evidence="6 7" key="1">
    <citation type="submission" date="2020-05" db="EMBL/GenBank/DDBJ databases">
        <title>Parvularcula mediterraneae sp. nov., isolated from polypropylene straw from shallow seawater of the seashore of Laganas in Zakynthos island, Greece.</title>
        <authorList>
            <person name="Szabo I."/>
            <person name="Al-Omari J."/>
            <person name="Rado J."/>
            <person name="Szerdahelyi G.S."/>
        </authorList>
    </citation>
    <scope>NUCLEOTIDE SEQUENCE [LARGE SCALE GENOMIC DNA]</scope>
    <source>
        <strain evidence="6 7">ZS-1/3</strain>
    </source>
</reference>
<dbReference type="Proteomes" id="UP000536835">
    <property type="component" value="Unassembled WGS sequence"/>
</dbReference>
<feature type="domain" description="Transglycosylase SLT" evidence="5">
    <location>
        <begin position="509"/>
        <end position="613"/>
    </location>
</feature>
<dbReference type="RefSeq" id="WP_173200627.1">
    <property type="nucleotide sequence ID" value="NZ_JABFCX010000003.1"/>
</dbReference>
<dbReference type="AlphaFoldDB" id="A0A7Y3W6A3"/>
<comment type="caution">
    <text evidence="6">The sequence shown here is derived from an EMBL/GenBank/DDBJ whole genome shotgun (WGS) entry which is preliminary data.</text>
</comment>
<evidence type="ECO:0000313" key="6">
    <source>
        <dbReference type="EMBL" id="NNU17318.1"/>
    </source>
</evidence>
<dbReference type="PANTHER" id="PTHR37423:SF2">
    <property type="entry name" value="MEMBRANE-BOUND LYTIC MUREIN TRANSGLYCOSYLASE C"/>
    <property type="match status" value="1"/>
</dbReference>
<evidence type="ECO:0000256" key="4">
    <source>
        <dbReference type="SAM" id="SignalP"/>
    </source>
</evidence>
<dbReference type="SUPFAM" id="SSF48435">
    <property type="entry name" value="Bacterial muramidases"/>
    <property type="match status" value="1"/>
</dbReference>
<organism evidence="6 7">
    <name type="scientific">Parvularcula mediterranea</name>
    <dbReference type="NCBI Taxonomy" id="2732508"/>
    <lineage>
        <taxon>Bacteria</taxon>
        <taxon>Pseudomonadati</taxon>
        <taxon>Pseudomonadota</taxon>
        <taxon>Alphaproteobacteria</taxon>
        <taxon>Parvularculales</taxon>
        <taxon>Parvularculaceae</taxon>
        <taxon>Parvularcula</taxon>
    </lineage>
</organism>
<sequence length="734" mass="81788">MDLRAIILSVLALAGTAAAAPPPSLKPEPPASPYISRVEANVLRDVFESLDDRRYEDARTSRGALNDPLARKIAEWALLSSNAKEQSLEAYDIFLDQNEGWPNPITLQRKAEALIDNDTPAEAVVAFFDTRDPVSGFGKLQLGRALIDLGSVEVGKTFIRKAWVEHNFTKEDSREILNFYGRYLTRDDHFAKADRALFNRSTGGVEDVQGLLTKKRAAEIAVRSDLIRGRSRGLVEFERLPRDSRRDPGVLHAMVRYLRRSDKEAEAIQMAGFAPLNPAKLRDADAWFYERKLLARWALREGRFDDAYRLSAYSGLQEGADFAEAEFMAGWVALRFLGDPGRARAHFDFLTSGVTSPISLARGNYWLGRAYDAMGDDLRAKAHYLVASDYPYTFYGQMAIETLGRSAPLFAFPKAEPVNDVDRATLSQRDLARALHILDYIDQDITFRRFALALDGQLTTAGELKAFAEIARDAHEFDLIVRAGKVNRRTGAMVPEIIYPLVPIPAIAKEFAEEPLILGLSRQESEFKVNAYSRARAKGMMQLLDSTARITARKEKIPFYADKLLTDADYNFTLGAAHLSHLLERFGGSYIMVLAGYNAGPHRVDRWVEEYGDPRDPSVDPIDWIELIPFSETRNYVMRVLENTQVYRSRLSELPLGLQLTEDITRGSASTIAQIGQPLSVPKLFTAADTAPEPILTHETFPEEPAALVRAAGLPAGGLTPLSPNGRPVPVSNR</sequence>
<evidence type="ECO:0000256" key="2">
    <source>
        <dbReference type="ARBA" id="ARBA00009387"/>
    </source>
</evidence>
<feature type="chain" id="PRO_5031491063" evidence="4">
    <location>
        <begin position="20"/>
        <end position="734"/>
    </location>
</feature>
<dbReference type="GO" id="GO:0042597">
    <property type="term" value="C:periplasmic space"/>
    <property type="evidence" value="ECO:0007669"/>
    <property type="project" value="InterPro"/>
</dbReference>
<accession>A0A7Y3W6A3</accession>
<dbReference type="Pfam" id="PF01464">
    <property type="entry name" value="SLT"/>
    <property type="match status" value="1"/>
</dbReference>
<protein>
    <submittedName>
        <fullName evidence="6">Lytic transglycosylase domain-containing protein</fullName>
    </submittedName>
</protein>
<dbReference type="Gene3D" id="1.10.530.10">
    <property type="match status" value="1"/>
</dbReference>
<name>A0A7Y3W6A3_9PROT</name>
<comment type="similarity">
    <text evidence="1">Belongs to the transglycosylase Slt family.</text>
</comment>
<dbReference type="EMBL" id="JABFCX010000003">
    <property type="protein sequence ID" value="NNU17318.1"/>
    <property type="molecule type" value="Genomic_DNA"/>
</dbReference>
<evidence type="ECO:0000256" key="3">
    <source>
        <dbReference type="ARBA" id="ARBA00022729"/>
    </source>
</evidence>
<evidence type="ECO:0000256" key="1">
    <source>
        <dbReference type="ARBA" id="ARBA00007734"/>
    </source>
</evidence>
<evidence type="ECO:0000313" key="7">
    <source>
        <dbReference type="Proteomes" id="UP000536835"/>
    </source>
</evidence>
<comment type="similarity">
    <text evidence="2">Belongs to the virb1 family.</text>
</comment>
<feature type="signal peptide" evidence="4">
    <location>
        <begin position="1"/>
        <end position="19"/>
    </location>
</feature>
<dbReference type="InterPro" id="IPR008939">
    <property type="entry name" value="Lytic_TGlycosylase_superhlx_U"/>
</dbReference>
<gene>
    <name evidence="6" type="ORF">HK107_13385</name>
</gene>
<dbReference type="CDD" id="cd13401">
    <property type="entry name" value="Slt70-like"/>
    <property type="match status" value="1"/>
</dbReference>
<keyword evidence="3 4" id="KW-0732">Signal</keyword>
<proteinExistence type="inferred from homology"/>
<keyword evidence="7" id="KW-1185">Reference proteome</keyword>
<evidence type="ECO:0000259" key="5">
    <source>
        <dbReference type="Pfam" id="PF01464"/>
    </source>
</evidence>
<dbReference type="InterPro" id="IPR008258">
    <property type="entry name" value="Transglycosylase_SLT_dom_1"/>
</dbReference>